<dbReference type="GO" id="GO:0009288">
    <property type="term" value="C:bacterial-type flagellum"/>
    <property type="evidence" value="ECO:0007669"/>
    <property type="project" value="UniProtKB-SubCell"/>
</dbReference>
<dbReference type="GO" id="GO:0005198">
    <property type="term" value="F:structural molecule activity"/>
    <property type="evidence" value="ECO:0007669"/>
    <property type="project" value="UniProtKB-UniRule"/>
</dbReference>
<dbReference type="Gene3D" id="1.20.1330.10">
    <property type="entry name" value="f41 fragment of flagellin, N-terminal domain"/>
    <property type="match status" value="2"/>
</dbReference>
<evidence type="ECO:0000313" key="8">
    <source>
        <dbReference type="Proteomes" id="UP000279029"/>
    </source>
</evidence>
<dbReference type="Proteomes" id="UP000279029">
    <property type="component" value="Chromosome"/>
</dbReference>
<dbReference type="GO" id="GO:0005576">
    <property type="term" value="C:extracellular region"/>
    <property type="evidence" value="ECO:0007669"/>
    <property type="project" value="UniProtKB-SubCell"/>
</dbReference>
<dbReference type="EMBL" id="LR130778">
    <property type="protein sequence ID" value="VDN47649.1"/>
    <property type="molecule type" value="Genomic_DNA"/>
</dbReference>
<evidence type="ECO:0000256" key="3">
    <source>
        <dbReference type="ARBA" id="ARBA00023143"/>
    </source>
</evidence>
<dbReference type="RefSeq" id="WP_197715751.1">
    <property type="nucleotide sequence ID" value="NZ_LR130778.1"/>
</dbReference>
<evidence type="ECO:0000259" key="5">
    <source>
        <dbReference type="Pfam" id="PF00669"/>
    </source>
</evidence>
<evidence type="ECO:0000259" key="6">
    <source>
        <dbReference type="Pfam" id="PF00700"/>
    </source>
</evidence>
<name>A0A3P7S5C1_9FIRM</name>
<dbReference type="PANTHER" id="PTHR42792:SF2">
    <property type="entry name" value="FLAGELLIN"/>
    <property type="match status" value="1"/>
</dbReference>
<gene>
    <name evidence="7" type="ORF">PATL70BA_1760</name>
</gene>
<dbReference type="InterPro" id="IPR001492">
    <property type="entry name" value="Flagellin"/>
</dbReference>
<dbReference type="InterPro" id="IPR001029">
    <property type="entry name" value="Flagellin_N"/>
</dbReference>
<proteinExistence type="inferred from homology"/>
<comment type="similarity">
    <text evidence="1 4">Belongs to the bacterial flagellin family.</text>
</comment>
<dbReference type="Pfam" id="PF00669">
    <property type="entry name" value="Flagellin_N"/>
    <property type="match status" value="1"/>
</dbReference>
<organism evidence="7 8">
    <name type="scientific">Petrocella atlantisensis</name>
    <dbReference type="NCBI Taxonomy" id="2173034"/>
    <lineage>
        <taxon>Bacteria</taxon>
        <taxon>Bacillati</taxon>
        <taxon>Bacillota</taxon>
        <taxon>Clostridia</taxon>
        <taxon>Lachnospirales</taxon>
        <taxon>Vallitaleaceae</taxon>
        <taxon>Petrocella</taxon>
    </lineage>
</organism>
<dbReference type="InterPro" id="IPR046358">
    <property type="entry name" value="Flagellin_C"/>
</dbReference>
<evidence type="ECO:0000313" key="7">
    <source>
        <dbReference type="EMBL" id="VDN47649.1"/>
    </source>
</evidence>
<feature type="domain" description="Flagellin N-terminal" evidence="5">
    <location>
        <begin position="3"/>
        <end position="138"/>
    </location>
</feature>
<dbReference type="InterPro" id="IPR042187">
    <property type="entry name" value="Flagellin_C_sub2"/>
</dbReference>
<keyword evidence="7" id="KW-0282">Flagellum</keyword>
<dbReference type="Pfam" id="PF00700">
    <property type="entry name" value="Flagellin_C"/>
    <property type="match status" value="1"/>
</dbReference>
<reference evidence="7 8" key="1">
    <citation type="submission" date="2018-09" db="EMBL/GenBank/DDBJ databases">
        <authorList>
            <person name="Postec A."/>
        </authorList>
    </citation>
    <scope>NUCLEOTIDE SEQUENCE [LARGE SCALE GENOMIC DNA]</scope>
    <source>
        <strain evidence="7">70B-A</strain>
    </source>
</reference>
<sequence>MRINHNIPSLRALHQLDKSNSKLDKTLERLSSGLRINHAADDAAGLAITQKMDTQVRGLKQANRNAMDGISLIQTAEGALNEVHAMLQRVRELSVQVSNGTYDAQDRKAVQDEVRQMQNEIDRISSSIEFNQMKLLNGDIDRRAFSTNADIADIVSMSDTVEAGVYSFEVSQLASVTKDVGGIVDLFDGNGKATVEGTININGEQVKIETGDTSEEVFSKLRDLSSRVDVSISIEPVPPFGNGKALSLAMNQFGPRELNVTGDLSLLTALGLDNEHFQPNTANVFETMIDIGTNTTITAPGGNVLINGTTVSLDNTDTNQSIYEKLKVAGIPGLELSYSSTGELVIYSAKPLVVEPANAAEPNDVTLAGELGAFEVGTVVTGIGTADLTKSVPVDAISTGAGNDLTGLLAIYVDGAPVATVDFSAGFDLDIAAGREDVLTALNTQALASNTYFAFTDDVPNKLVAFNKDGFEVTLKPNTTSDPDDIATAKSLGFETGNITLEKGFGNLGRNVQINGSSIVFDDPATTNVIDGFPAGTTVSTVGRDIVFESNNNFELRLVSGDNIGMVTMNLLQTGPLDLQIGANEGQFMEIRIQNLSPRALGITDLNLSTSGGAQEAIGIVDTAIQTISTVRSKLGAYQNRLEHTIANLEAASENMTASLSRILDADMAYEMSQFTLQNIIQQAGTSMLAQANQRPQSLLQLLQG</sequence>
<keyword evidence="7" id="KW-0966">Cell projection</keyword>
<dbReference type="KEGG" id="cbar:PATL70BA_1760"/>
<keyword evidence="7" id="KW-0969">Cilium</keyword>
<dbReference type="PRINTS" id="PR00207">
    <property type="entry name" value="FLAGELLIN"/>
</dbReference>
<comment type="function">
    <text evidence="4">Flagellin is the subunit protein which polymerizes to form the filaments of bacterial flagella.</text>
</comment>
<dbReference type="Gene3D" id="6.10.10.10">
    <property type="entry name" value="Flagellar export chaperone, C-terminal domain"/>
    <property type="match status" value="1"/>
</dbReference>
<dbReference type="SUPFAM" id="SSF64518">
    <property type="entry name" value="Phase 1 flagellin"/>
    <property type="match status" value="1"/>
</dbReference>
<protein>
    <recommendedName>
        <fullName evidence="2 4">Flagellin</fullName>
    </recommendedName>
</protein>
<keyword evidence="3 4" id="KW-0975">Bacterial flagellum</keyword>
<comment type="subcellular location">
    <subcellularLocation>
        <location evidence="4">Secreted</location>
    </subcellularLocation>
    <subcellularLocation>
        <location evidence="4">Bacterial flagellum</location>
    </subcellularLocation>
</comment>
<evidence type="ECO:0000256" key="2">
    <source>
        <dbReference type="ARBA" id="ARBA00020110"/>
    </source>
</evidence>
<accession>A0A3P7S5C1</accession>
<dbReference type="PANTHER" id="PTHR42792">
    <property type="entry name" value="FLAGELLIN"/>
    <property type="match status" value="1"/>
</dbReference>
<keyword evidence="8" id="KW-1185">Reference proteome</keyword>
<evidence type="ECO:0000256" key="4">
    <source>
        <dbReference type="RuleBase" id="RU362073"/>
    </source>
</evidence>
<feature type="domain" description="Flagellin C-terminal" evidence="6">
    <location>
        <begin position="618"/>
        <end position="703"/>
    </location>
</feature>
<dbReference type="AlphaFoldDB" id="A0A3P7S5C1"/>
<evidence type="ECO:0000256" key="1">
    <source>
        <dbReference type="ARBA" id="ARBA00005709"/>
    </source>
</evidence>
<keyword evidence="4" id="KW-0964">Secreted</keyword>